<organism evidence="1 2">
    <name type="scientific">Xylaria bambusicola</name>
    <dbReference type="NCBI Taxonomy" id="326684"/>
    <lineage>
        <taxon>Eukaryota</taxon>
        <taxon>Fungi</taxon>
        <taxon>Dikarya</taxon>
        <taxon>Ascomycota</taxon>
        <taxon>Pezizomycotina</taxon>
        <taxon>Sordariomycetes</taxon>
        <taxon>Xylariomycetidae</taxon>
        <taxon>Xylariales</taxon>
        <taxon>Xylariaceae</taxon>
        <taxon>Xylaria</taxon>
    </lineage>
</organism>
<dbReference type="SUPFAM" id="SSF89372">
    <property type="entry name" value="Fucose-specific lectin"/>
    <property type="match status" value="1"/>
</dbReference>
<evidence type="ECO:0000313" key="1">
    <source>
        <dbReference type="EMBL" id="KAK5630870.1"/>
    </source>
</evidence>
<sequence length="115" mass="12516">MLDKEGTSESLPEIAPHPITKIAALRSAKGEIYVFYQAQDLSVRVLVLVPGKGWTHQETLVLGSEEVLAGAALAAVAGGWSEARLFYITRQSTIGEVYQPEGGRWTRSKYLISLA</sequence>
<dbReference type="EMBL" id="JAWHQM010000017">
    <property type="protein sequence ID" value="KAK5630870.1"/>
    <property type="molecule type" value="Genomic_DNA"/>
</dbReference>
<dbReference type="Gene3D" id="2.120.10.70">
    <property type="entry name" value="Fucose-specific lectin"/>
    <property type="match status" value="1"/>
</dbReference>
<comment type="caution">
    <text evidence="1">The sequence shown here is derived from an EMBL/GenBank/DDBJ whole genome shotgun (WGS) entry which is preliminary data.</text>
</comment>
<proteinExistence type="predicted"/>
<dbReference type="Proteomes" id="UP001305414">
    <property type="component" value="Unassembled WGS sequence"/>
</dbReference>
<evidence type="ECO:0000313" key="2">
    <source>
        <dbReference type="Proteomes" id="UP001305414"/>
    </source>
</evidence>
<gene>
    <name evidence="1" type="ORF">RRF57_006585</name>
</gene>
<evidence type="ECO:0008006" key="3">
    <source>
        <dbReference type="Google" id="ProtNLM"/>
    </source>
</evidence>
<dbReference type="AlphaFoldDB" id="A0AAN7UEK5"/>
<name>A0AAN7UEK5_9PEZI</name>
<keyword evidence="2" id="KW-1185">Reference proteome</keyword>
<protein>
    <recommendedName>
        <fullName evidence="3">Fucose-specific lectin</fullName>
    </recommendedName>
</protein>
<accession>A0AAN7UEK5</accession>
<reference evidence="1 2" key="1">
    <citation type="submission" date="2023-10" db="EMBL/GenBank/DDBJ databases">
        <title>Draft genome sequence of Xylaria bambusicola isolate GMP-LS, the root and basal stem rot pathogen of sugarcane in Indonesia.</title>
        <authorList>
            <person name="Selvaraj P."/>
            <person name="Muralishankar V."/>
            <person name="Muruganantham S."/>
            <person name="Sp S."/>
            <person name="Haryani S."/>
            <person name="Lau K.J.X."/>
            <person name="Naqvi N.I."/>
        </authorList>
    </citation>
    <scope>NUCLEOTIDE SEQUENCE [LARGE SCALE GENOMIC DNA]</scope>
    <source>
        <strain evidence="1">GMP-LS</strain>
    </source>
</reference>